<dbReference type="PANTHER" id="PTHR34580">
    <property type="match status" value="1"/>
</dbReference>
<evidence type="ECO:0000313" key="4">
    <source>
        <dbReference type="Proteomes" id="UP000184476"/>
    </source>
</evidence>
<dbReference type="Pfam" id="PF25583">
    <property type="entry name" value="WCX"/>
    <property type="match status" value="1"/>
</dbReference>
<keyword evidence="3" id="KW-0238">DNA-binding</keyword>
<dbReference type="GO" id="GO:0003677">
    <property type="term" value="F:DNA binding"/>
    <property type="evidence" value="ECO:0007669"/>
    <property type="project" value="UniProtKB-KW"/>
</dbReference>
<evidence type="ECO:0000259" key="2">
    <source>
        <dbReference type="Pfam" id="PF25583"/>
    </source>
</evidence>
<dbReference type="RefSeq" id="WP_139279178.1">
    <property type="nucleotide sequence ID" value="NZ_FQVL01000018.1"/>
</dbReference>
<gene>
    <name evidence="3" type="ORF">SAMN05444392_11839</name>
</gene>
<dbReference type="Pfam" id="PF13280">
    <property type="entry name" value="WYL"/>
    <property type="match status" value="1"/>
</dbReference>
<dbReference type="PANTHER" id="PTHR34580:SF1">
    <property type="entry name" value="PROTEIN PAFC"/>
    <property type="match status" value="1"/>
</dbReference>
<accession>A0A1M5B568</accession>
<dbReference type="AlphaFoldDB" id="A0A1M5B568"/>
<proteinExistence type="predicted"/>
<dbReference type="STRING" id="112248.SAMN05444392_11839"/>
<dbReference type="InterPro" id="IPR026881">
    <property type="entry name" value="WYL_dom"/>
</dbReference>
<evidence type="ECO:0000259" key="1">
    <source>
        <dbReference type="Pfam" id="PF13280"/>
    </source>
</evidence>
<keyword evidence="4" id="KW-1185">Reference proteome</keyword>
<dbReference type="EMBL" id="FQVL01000018">
    <property type="protein sequence ID" value="SHF37664.1"/>
    <property type="molecule type" value="Genomic_DNA"/>
</dbReference>
<feature type="domain" description="WYL" evidence="1">
    <location>
        <begin position="160"/>
        <end position="226"/>
    </location>
</feature>
<feature type="domain" description="WCX" evidence="2">
    <location>
        <begin position="311"/>
        <end position="344"/>
    </location>
</feature>
<dbReference type="InterPro" id="IPR057727">
    <property type="entry name" value="WCX_dom"/>
</dbReference>
<dbReference type="OrthoDB" id="9815009at2"/>
<evidence type="ECO:0000313" key="3">
    <source>
        <dbReference type="EMBL" id="SHF37664.1"/>
    </source>
</evidence>
<name>A0A1M5B568_9BACL</name>
<organism evidence="3 4">
    <name type="scientific">Seinonella peptonophila</name>
    <dbReference type="NCBI Taxonomy" id="112248"/>
    <lineage>
        <taxon>Bacteria</taxon>
        <taxon>Bacillati</taxon>
        <taxon>Bacillota</taxon>
        <taxon>Bacilli</taxon>
        <taxon>Bacillales</taxon>
        <taxon>Thermoactinomycetaceae</taxon>
        <taxon>Seinonella</taxon>
    </lineage>
</organism>
<dbReference type="InterPro" id="IPR051534">
    <property type="entry name" value="CBASS_pafABC_assoc_protein"/>
</dbReference>
<protein>
    <submittedName>
        <fullName evidence="3">Predicted DNA-binding transcriptional regulator YafY, contains an HTH and WYL domains</fullName>
    </submittedName>
</protein>
<dbReference type="PROSITE" id="PS52050">
    <property type="entry name" value="WYL"/>
    <property type="match status" value="1"/>
</dbReference>
<dbReference type="Proteomes" id="UP000184476">
    <property type="component" value="Unassembled WGS sequence"/>
</dbReference>
<reference evidence="3 4" key="1">
    <citation type="submission" date="2016-11" db="EMBL/GenBank/DDBJ databases">
        <authorList>
            <person name="Jaros S."/>
            <person name="Januszkiewicz K."/>
            <person name="Wedrychowicz H."/>
        </authorList>
    </citation>
    <scope>NUCLEOTIDE SEQUENCE [LARGE SCALE GENOMIC DNA]</scope>
    <source>
        <strain evidence="3 4">DSM 44666</strain>
    </source>
</reference>
<sequence>MKTISEGQDKKSKSTLHYSRLFKILCELLEDPGPYKIADTAAHYGVGVRTIQRDLQKLIQFLNEHAKREYITREKGVYEGNFPRAALNLELEEMMYLFLALQQVKPILAGVGSAVYNRLMSAVNTLLSKEEREKFEVWSECYQVREFGFPLKRDDYYQSLHRIFEAIRKNLLIKFWFRGEERYLDPYHIHFTKSNFYVVGDHFDSPTEQKKRFLLHYRLDRLRKVEALPFVRSQLYKRLKDAYAYKKQKANQYLNKMLGAESHGEPKDYLIEILDEEVYRRMTEKCWHKIINPSKDQFCGLLKIPQISSQVEMKKWVLEWGADIRVLEPADFRKKIKQEIEKMLELY</sequence>